<dbReference type="GO" id="GO:0005085">
    <property type="term" value="F:guanyl-nucleotide exchange factor activity"/>
    <property type="evidence" value="ECO:0007669"/>
    <property type="project" value="InterPro"/>
</dbReference>
<sequence length="339" mass="38180">MWLEPHSEELRKQLEEELKLSSTNLKSHAWYHGPIPWEMSESLVVNRGDFLIRDSQSSPGHFVLTCHWEQKILHLLIRKTVVWSSETYTRVQFSLGHETFDSVPALVHHHVGSRSALTRCSGAQIHQPANRTLPISYLETAFCTAGSKEEEDRVRPNSPSFVQQKRSEEHDSTGEPYISSPHTSLSRSSFSSRALSASPSQDTTGPFSSPSSTLHRRHLKLPHMTQDSPSSSDKDGSYTQLHPQSYMERLQVEEGLMSAGPLRLEDGNVCFSPVVETASSFKPSKYQSPLIPRENKPLEVSILRRVKELLAEVDPRTAARHITKNDCMVTPNDHDGLPK</sequence>
<evidence type="ECO:0000259" key="3">
    <source>
        <dbReference type="PROSITE" id="PS50001"/>
    </source>
</evidence>
<gene>
    <name evidence="4" type="primary">SH2D3CB</name>
</gene>
<accession>A0A1A7XLW2</accession>
<protein>
    <submittedName>
        <fullName evidence="4">SH2 domain containing 3Cb</fullName>
    </submittedName>
</protein>
<dbReference type="EMBL" id="HADW01017578">
    <property type="protein sequence ID" value="SBP18978.1"/>
    <property type="molecule type" value="Transcribed_RNA"/>
</dbReference>
<evidence type="ECO:0000313" key="4">
    <source>
        <dbReference type="EMBL" id="SBP18978.1"/>
    </source>
</evidence>
<organism evidence="4">
    <name type="scientific">Iconisemion striatum</name>
    <dbReference type="NCBI Taxonomy" id="60296"/>
    <lineage>
        <taxon>Eukaryota</taxon>
        <taxon>Metazoa</taxon>
        <taxon>Chordata</taxon>
        <taxon>Craniata</taxon>
        <taxon>Vertebrata</taxon>
        <taxon>Euteleostomi</taxon>
        <taxon>Actinopterygii</taxon>
        <taxon>Neopterygii</taxon>
        <taxon>Teleostei</taxon>
        <taxon>Neoteleostei</taxon>
        <taxon>Acanthomorphata</taxon>
        <taxon>Ovalentaria</taxon>
        <taxon>Atherinomorphae</taxon>
        <taxon>Cyprinodontiformes</taxon>
        <taxon>Nothobranchiidae</taxon>
        <taxon>Iconisemion</taxon>
    </lineage>
</organism>
<dbReference type="PANTHER" id="PTHR14247:SF6">
    <property type="entry name" value="SH2 DOMAIN-CONTAINING PROTEIN 3C"/>
    <property type="match status" value="1"/>
</dbReference>
<reference evidence="4" key="1">
    <citation type="submission" date="2016-05" db="EMBL/GenBank/DDBJ databases">
        <authorList>
            <person name="Lavstsen T."/>
            <person name="Jespersen J.S."/>
        </authorList>
    </citation>
    <scope>NUCLEOTIDE SEQUENCE</scope>
    <source>
        <tissue evidence="4">Brain</tissue>
    </source>
</reference>
<feature type="compositionally biased region" description="Polar residues" evidence="2">
    <location>
        <begin position="201"/>
        <end position="213"/>
    </location>
</feature>
<feature type="domain" description="SH2" evidence="3">
    <location>
        <begin position="30"/>
        <end position="129"/>
    </location>
</feature>
<dbReference type="InterPro" id="IPR000980">
    <property type="entry name" value="SH2"/>
</dbReference>
<dbReference type="PROSITE" id="PS50001">
    <property type="entry name" value="SH2"/>
    <property type="match status" value="1"/>
</dbReference>
<evidence type="ECO:0000256" key="2">
    <source>
        <dbReference type="SAM" id="MobiDB-lite"/>
    </source>
</evidence>
<feature type="compositionally biased region" description="Low complexity" evidence="2">
    <location>
        <begin position="179"/>
        <end position="200"/>
    </location>
</feature>
<name>A0A1A7XLW2_9TELE</name>
<dbReference type="Gene3D" id="1.10.840.10">
    <property type="entry name" value="Ras guanine-nucleotide exchange factors catalytic domain"/>
    <property type="match status" value="1"/>
</dbReference>
<dbReference type="PANTHER" id="PTHR14247">
    <property type="entry name" value="BREAST CANCER ANTI-ESTROGEN RESISTANCE PROTEIN 3 HOMOLOG-LIKE PROTEIN"/>
    <property type="match status" value="1"/>
</dbReference>
<dbReference type="Pfam" id="PF00017">
    <property type="entry name" value="SH2"/>
    <property type="match status" value="1"/>
</dbReference>
<dbReference type="SMART" id="SM00252">
    <property type="entry name" value="SH2"/>
    <property type="match status" value="1"/>
</dbReference>
<proteinExistence type="predicted"/>
<reference evidence="4" key="2">
    <citation type="submission" date="2016-06" db="EMBL/GenBank/DDBJ databases">
        <title>The genome of a short-lived fish provides insights into sex chromosome evolution and the genetic control of aging.</title>
        <authorList>
            <person name="Reichwald K."/>
            <person name="Felder M."/>
            <person name="Petzold A."/>
            <person name="Koch P."/>
            <person name="Groth M."/>
            <person name="Platzer M."/>
        </authorList>
    </citation>
    <scope>NUCLEOTIDE SEQUENCE</scope>
    <source>
        <tissue evidence="4">Brain</tissue>
    </source>
</reference>
<dbReference type="PRINTS" id="PR00401">
    <property type="entry name" value="SH2DOMAIN"/>
</dbReference>
<dbReference type="AlphaFoldDB" id="A0A1A7XLW2"/>
<dbReference type="GO" id="GO:0007264">
    <property type="term" value="P:small GTPase-mediated signal transduction"/>
    <property type="evidence" value="ECO:0007669"/>
    <property type="project" value="InterPro"/>
</dbReference>
<dbReference type="Gene3D" id="3.30.505.10">
    <property type="entry name" value="SH2 domain"/>
    <property type="match status" value="1"/>
</dbReference>
<evidence type="ECO:0000256" key="1">
    <source>
        <dbReference type="PROSITE-ProRule" id="PRU00191"/>
    </source>
</evidence>
<dbReference type="InterPro" id="IPR036964">
    <property type="entry name" value="RASGEF_cat_dom_sf"/>
</dbReference>
<dbReference type="InterPro" id="IPR036860">
    <property type="entry name" value="SH2_dom_sf"/>
</dbReference>
<dbReference type="InterPro" id="IPR051853">
    <property type="entry name" value="SH2-Ras-GEF_adapter"/>
</dbReference>
<dbReference type="SUPFAM" id="SSF55550">
    <property type="entry name" value="SH2 domain"/>
    <property type="match status" value="1"/>
</dbReference>
<feature type="region of interest" description="Disordered" evidence="2">
    <location>
        <begin position="147"/>
        <end position="215"/>
    </location>
</feature>
<dbReference type="FunFam" id="3.30.505.10:FF:000013">
    <property type="entry name" value="SH2 domain-containing protein 3C isoform X1"/>
    <property type="match status" value="1"/>
</dbReference>
<keyword evidence="1" id="KW-0727">SH2 domain</keyword>